<accession>A0AAE4GE37</accession>
<organism evidence="1">
    <name type="scientific">Herbaspirillum huttiense subsp. nephrolepidis</name>
    <dbReference type="NCBI Taxonomy" id="3075126"/>
    <lineage>
        <taxon>Bacteria</taxon>
        <taxon>Pseudomonadati</taxon>
        <taxon>Pseudomonadota</taxon>
        <taxon>Betaproteobacteria</taxon>
        <taxon>Burkholderiales</taxon>
        <taxon>Oxalobacteraceae</taxon>
        <taxon>Herbaspirillum</taxon>
    </lineage>
</organism>
<reference evidence="1" key="1">
    <citation type="submission" date="2023-02" db="EMBL/GenBank/DDBJ databases">
        <title>Description of Herbaspirillum huttiense subsp. nephrolepsisexaltata and Herbaspirillum huttiense subsp. lycopersicon.</title>
        <authorList>
            <person name="Poudel M."/>
            <person name="Sharma A."/>
            <person name="Goss E."/>
            <person name="Tapia J.H."/>
            <person name="Harmon C.M."/>
            <person name="Jones J.B."/>
        </authorList>
    </citation>
    <scope>NUCLEOTIDE SEQUENCE</scope>
    <source>
        <strain evidence="1">NC40101</strain>
    </source>
</reference>
<evidence type="ECO:0000313" key="1">
    <source>
        <dbReference type="EMBL" id="MDT0340141.1"/>
    </source>
</evidence>
<proteinExistence type="predicted"/>
<sequence length="222" mass="25263">MSIQAQIAEIHRALSPARISTYAAATHCHGPDDPAALNLYLWNAQVSAAFLTPLHLCEVVLRNAVDDALAAKYGAAWPWASAFEQSLPASSIAYGARHDLAKARAGLPIGQTGKVIAELKFVFWQRMFAARHDGRLWNPHLRRVFPYLDPRRSVAQHRKAIHDALETIRQLRNRIAHHEPIFHRTLEAEYQLIGQLIAWRSPQTFRWMHQHQQITTWLAARP</sequence>
<dbReference type="AlphaFoldDB" id="A0AAE4GE37"/>
<dbReference type="RefSeq" id="WP_252697310.1">
    <property type="nucleotide sequence ID" value="NZ_JAVLSM010000020.1"/>
</dbReference>
<dbReference type="EMBL" id="JAVRAA010000018">
    <property type="protein sequence ID" value="MDT0340141.1"/>
    <property type="molecule type" value="Genomic_DNA"/>
</dbReference>
<comment type="caution">
    <text evidence="1">The sequence shown here is derived from an EMBL/GenBank/DDBJ whole genome shotgun (WGS) entry which is preliminary data.</text>
</comment>
<evidence type="ECO:0008006" key="2">
    <source>
        <dbReference type="Google" id="ProtNLM"/>
    </source>
</evidence>
<protein>
    <recommendedName>
        <fullName evidence="2">Abi-like protein</fullName>
    </recommendedName>
</protein>
<gene>
    <name evidence="1" type="ORF">RJN63_25155</name>
</gene>
<name>A0AAE4GE37_9BURK</name>